<dbReference type="Pfam" id="PF13366">
    <property type="entry name" value="PDDEXK_3"/>
    <property type="match status" value="1"/>
</dbReference>
<dbReference type="InterPro" id="IPR011604">
    <property type="entry name" value="PDDEXK-like_dom_sf"/>
</dbReference>
<dbReference type="NCBIfam" id="TIGR04256">
    <property type="entry name" value="GxxExxY"/>
    <property type="match status" value="1"/>
</dbReference>
<dbReference type="Proteomes" id="UP000199642">
    <property type="component" value="Unassembled WGS sequence"/>
</dbReference>
<proteinExistence type="predicted"/>
<reference evidence="2" key="1">
    <citation type="submission" date="2016-10" db="EMBL/GenBank/DDBJ databases">
        <authorList>
            <person name="Varghese N."/>
            <person name="Submissions S."/>
        </authorList>
    </citation>
    <scope>NUCLEOTIDE SEQUENCE [LARGE SCALE GENOMIC DNA]</scope>
    <source>
        <strain evidence="2">DSM 19315</strain>
    </source>
</reference>
<dbReference type="AlphaFoldDB" id="A0A1I2XL40"/>
<dbReference type="Gene3D" id="3.90.320.10">
    <property type="match status" value="1"/>
</dbReference>
<protein>
    <submittedName>
        <fullName evidence="1">GxxExxY protein</fullName>
    </submittedName>
</protein>
<dbReference type="RefSeq" id="WP_317042395.1">
    <property type="nucleotide sequence ID" value="NZ_FOPC01000020.1"/>
</dbReference>
<accession>A0A1I2XL40</accession>
<sequence length="115" mass="13002">MKLTENQISKLILDSAFEIYFKLGPGLLESIYERILAIELRKKGLLVETQVPISVNWKGVEVGIGYRGDLLVNDLVLIELKSVENVLPVHAKQLKTYLKILDLRLGLLINFNEIG</sequence>
<evidence type="ECO:0000313" key="1">
    <source>
        <dbReference type="EMBL" id="SFH14160.1"/>
    </source>
</evidence>
<dbReference type="InterPro" id="IPR026350">
    <property type="entry name" value="GxxExxY"/>
</dbReference>
<dbReference type="EMBL" id="FOPC01000020">
    <property type="protein sequence ID" value="SFH14160.1"/>
    <property type="molecule type" value="Genomic_DNA"/>
</dbReference>
<name>A0A1I2XL40_9BACT</name>
<evidence type="ECO:0000313" key="2">
    <source>
        <dbReference type="Proteomes" id="UP000199642"/>
    </source>
</evidence>
<gene>
    <name evidence="1" type="ORF">SAMN04487988_12021</name>
</gene>
<dbReference type="STRING" id="435880.SAMN04487988_12021"/>
<organism evidence="1 2">
    <name type="scientific">Algoriphagus hitonicola</name>
    <dbReference type="NCBI Taxonomy" id="435880"/>
    <lineage>
        <taxon>Bacteria</taxon>
        <taxon>Pseudomonadati</taxon>
        <taxon>Bacteroidota</taxon>
        <taxon>Cytophagia</taxon>
        <taxon>Cytophagales</taxon>
        <taxon>Cyclobacteriaceae</taxon>
        <taxon>Algoriphagus</taxon>
    </lineage>
</organism>
<keyword evidence="2" id="KW-1185">Reference proteome</keyword>